<keyword evidence="3 8" id="KW-0812">Transmembrane</keyword>
<dbReference type="GO" id="GO:0016020">
    <property type="term" value="C:membrane"/>
    <property type="evidence" value="ECO:0007669"/>
    <property type="project" value="UniProtKB-SubCell"/>
</dbReference>
<organism evidence="9 10">
    <name type="scientific">Acanthoscelides obtectus</name>
    <name type="common">Bean weevil</name>
    <name type="synonym">Bruchus obtectus</name>
    <dbReference type="NCBI Taxonomy" id="200917"/>
    <lineage>
        <taxon>Eukaryota</taxon>
        <taxon>Metazoa</taxon>
        <taxon>Ecdysozoa</taxon>
        <taxon>Arthropoda</taxon>
        <taxon>Hexapoda</taxon>
        <taxon>Insecta</taxon>
        <taxon>Pterygota</taxon>
        <taxon>Neoptera</taxon>
        <taxon>Endopterygota</taxon>
        <taxon>Coleoptera</taxon>
        <taxon>Polyphaga</taxon>
        <taxon>Cucujiformia</taxon>
        <taxon>Chrysomeloidea</taxon>
        <taxon>Chrysomelidae</taxon>
        <taxon>Bruchinae</taxon>
        <taxon>Bruchini</taxon>
        <taxon>Acanthoscelides</taxon>
    </lineage>
</organism>
<dbReference type="EMBL" id="CAKOFQ010006692">
    <property type="protein sequence ID" value="CAH1961245.1"/>
    <property type="molecule type" value="Genomic_DNA"/>
</dbReference>
<dbReference type="AlphaFoldDB" id="A0A9P0JV99"/>
<evidence type="ECO:0000256" key="3">
    <source>
        <dbReference type="ARBA" id="ARBA00022692"/>
    </source>
</evidence>
<gene>
    <name evidence="9" type="ORF">ACAOBT_LOCUS4049</name>
</gene>
<protein>
    <recommendedName>
        <fullName evidence="2">Coiled-coil domain-containing protein 167</fullName>
    </recommendedName>
</protein>
<evidence type="ECO:0000256" key="8">
    <source>
        <dbReference type="SAM" id="Phobius"/>
    </source>
</evidence>
<evidence type="ECO:0000256" key="2">
    <source>
        <dbReference type="ARBA" id="ARBA00022350"/>
    </source>
</evidence>
<feature type="transmembrane region" description="Helical" evidence="8">
    <location>
        <begin position="74"/>
        <end position="96"/>
    </location>
</feature>
<keyword evidence="4 8" id="KW-1133">Transmembrane helix</keyword>
<dbReference type="OrthoDB" id="6774119at2759"/>
<reference evidence="9" key="1">
    <citation type="submission" date="2022-03" db="EMBL/GenBank/DDBJ databases">
        <authorList>
            <person name="Sayadi A."/>
        </authorList>
    </citation>
    <scope>NUCLEOTIDE SEQUENCE</scope>
</reference>
<dbReference type="Pfam" id="PF15188">
    <property type="entry name" value="CCDC-167"/>
    <property type="match status" value="1"/>
</dbReference>
<keyword evidence="10" id="KW-1185">Reference proteome</keyword>
<proteinExistence type="predicted"/>
<dbReference type="PANTHER" id="PTHR31759">
    <property type="entry name" value="COILED-COIL DOMAIN-CONTAINING PROTEIN 167"/>
    <property type="match status" value="1"/>
</dbReference>
<dbReference type="PANTHER" id="PTHR31759:SF1">
    <property type="entry name" value="COILED-COIL DOMAIN-CONTAINING PROTEIN 167"/>
    <property type="match status" value="1"/>
</dbReference>
<evidence type="ECO:0000256" key="5">
    <source>
        <dbReference type="ARBA" id="ARBA00023054"/>
    </source>
</evidence>
<evidence type="ECO:0000313" key="9">
    <source>
        <dbReference type="EMBL" id="CAH1961245.1"/>
    </source>
</evidence>
<evidence type="ECO:0000256" key="6">
    <source>
        <dbReference type="ARBA" id="ARBA00023136"/>
    </source>
</evidence>
<dbReference type="Proteomes" id="UP001152888">
    <property type="component" value="Unassembled WGS sequence"/>
</dbReference>
<dbReference type="InterPro" id="IPR028194">
    <property type="entry name" value="CC167"/>
</dbReference>
<evidence type="ECO:0000256" key="4">
    <source>
        <dbReference type="ARBA" id="ARBA00022989"/>
    </source>
</evidence>
<comment type="subcellular location">
    <subcellularLocation>
        <location evidence="1">Membrane</location>
        <topology evidence="1">Single-pass membrane protein</topology>
    </subcellularLocation>
</comment>
<comment type="caution">
    <text evidence="9">The sequence shown here is derived from an EMBL/GenBank/DDBJ whole genome shotgun (WGS) entry which is preliminary data.</text>
</comment>
<name>A0A9P0JV99_ACAOB</name>
<evidence type="ECO:0000256" key="1">
    <source>
        <dbReference type="ARBA" id="ARBA00004167"/>
    </source>
</evidence>
<keyword evidence="6 8" id="KW-0472">Membrane</keyword>
<keyword evidence="5 7" id="KW-0175">Coiled coil</keyword>
<sequence>MNSDQGNSILNEIAATEAALKSTYCRLETIEHKLKTENLSENKQKLLQQEVEEVRKLLKTHEDQLAHLRTHNRATFVFVVCLVFIIFAVYMLYILVKGDQF</sequence>
<accession>A0A9P0JV99</accession>
<feature type="coiled-coil region" evidence="7">
    <location>
        <begin position="44"/>
        <end position="71"/>
    </location>
</feature>
<evidence type="ECO:0000256" key="7">
    <source>
        <dbReference type="SAM" id="Coils"/>
    </source>
</evidence>
<evidence type="ECO:0000313" key="10">
    <source>
        <dbReference type="Proteomes" id="UP001152888"/>
    </source>
</evidence>